<dbReference type="Pfam" id="PF01991">
    <property type="entry name" value="vATP-synt_E"/>
    <property type="match status" value="1"/>
</dbReference>
<comment type="similarity">
    <text evidence="1">Belongs to the V-ATPase E subunit family.</text>
</comment>
<dbReference type="Gene3D" id="3.30.2320.30">
    <property type="entry name" value="ATP synthase, E subunit, C-terminal"/>
    <property type="match status" value="1"/>
</dbReference>
<evidence type="ECO:0000256" key="1">
    <source>
        <dbReference type="ARBA" id="ARBA00005901"/>
    </source>
</evidence>
<dbReference type="InterPro" id="IPR002842">
    <property type="entry name" value="ATPase_V1_Esu"/>
</dbReference>
<name>G2DBG3_9GAMM</name>
<evidence type="ECO:0000313" key="6">
    <source>
        <dbReference type="Proteomes" id="UP000004491"/>
    </source>
</evidence>
<dbReference type="SUPFAM" id="SSF160527">
    <property type="entry name" value="V-type ATPase subunit E-like"/>
    <property type="match status" value="1"/>
</dbReference>
<dbReference type="EMBL" id="AFOC01000018">
    <property type="protein sequence ID" value="EGV52029.1"/>
    <property type="molecule type" value="Genomic_DNA"/>
</dbReference>
<gene>
    <name evidence="5" type="primary">atpE3</name>
    <name evidence="5" type="ORF">Rifp1Sym_ar00140</name>
</gene>
<comment type="caution">
    <text evidence="5">The sequence shown here is derived from an EMBL/GenBank/DDBJ whole genome shotgun (WGS) entry which is preliminary data.</text>
</comment>
<organism evidence="5 6">
    <name type="scientific">endosymbiont of Riftia pachyptila</name>
    <name type="common">vent Ph05</name>
    <dbReference type="NCBI Taxonomy" id="1048808"/>
    <lineage>
        <taxon>Bacteria</taxon>
        <taxon>Pseudomonadati</taxon>
        <taxon>Pseudomonadota</taxon>
        <taxon>Gammaproteobacteria</taxon>
        <taxon>sulfur-oxidizing symbionts</taxon>
    </lineage>
</organism>
<dbReference type="Proteomes" id="UP000004491">
    <property type="component" value="Unassembled WGS sequence"/>
</dbReference>
<evidence type="ECO:0000256" key="4">
    <source>
        <dbReference type="ARBA" id="ARBA00023065"/>
    </source>
</evidence>
<evidence type="ECO:0000256" key="3">
    <source>
        <dbReference type="ARBA" id="ARBA00022448"/>
    </source>
</evidence>
<dbReference type="AlphaFoldDB" id="G2DBG3"/>
<protein>
    <recommendedName>
        <fullName evidence="2">V-type ATP synthase subunit E</fullName>
    </recommendedName>
</protein>
<accession>G2DBG3</accession>
<proteinExistence type="inferred from homology"/>
<dbReference type="InterPro" id="IPR038495">
    <property type="entry name" value="ATPase_E_C"/>
</dbReference>
<evidence type="ECO:0000313" key="5">
    <source>
        <dbReference type="EMBL" id="EGV52029.1"/>
    </source>
</evidence>
<sequence>MAAPLWSDSMNQVEALEQAILDRAKEMAAECKLRAEHGRANILREASDRLQLREEKETLLAKAQAERAYRRRVQADELKLQSRMDHLRWNLVQTVLQRIPERIQALRQEEPLYLELMGRLLARGATMIEHDELIVEVNEEDHRLLQPIWETFSHNATADKQLRLASEPIRIQGGLRLHTPNNRIRLDQSFEGRLERLQRKIYQVIEENLLPQTSSGIRP</sequence>
<keyword evidence="4" id="KW-0406">Ion transport</keyword>
<keyword evidence="3" id="KW-0813">Transport</keyword>
<dbReference type="GO" id="GO:0046961">
    <property type="term" value="F:proton-transporting ATPase activity, rotational mechanism"/>
    <property type="evidence" value="ECO:0007669"/>
    <property type="project" value="InterPro"/>
</dbReference>
<evidence type="ECO:0000256" key="2">
    <source>
        <dbReference type="ARBA" id="ARBA00020756"/>
    </source>
</evidence>
<keyword evidence="6" id="KW-1185">Reference proteome</keyword>
<reference evidence="5" key="1">
    <citation type="journal article" date="2011" name="ISME J.">
        <title>The endosymbionts of the deep-sea tubeworms Riftia pachyptila and Tevnia jerichonana share an identical physiology as revealed by proteogenomic analyses.</title>
        <authorList>
            <person name="Gardebrecht A."/>
            <person name="Markert S."/>
            <person name="Felbeck H."/>
            <person name="Thuermer A."/>
            <person name="Albrecht D."/>
            <person name="Wollherr A."/>
            <person name="Kabisch J."/>
            <person name="Lehmann R."/>
            <person name="Daniel R."/>
            <person name="Liesegang H."/>
            <person name="Hecker M."/>
            <person name="Sievert S.M."/>
            <person name="Schweder T."/>
        </authorList>
    </citation>
    <scope>NUCLEOTIDE SEQUENCE [LARGE SCALE GENOMIC DNA]</scope>
</reference>
<dbReference type="GO" id="GO:0033178">
    <property type="term" value="C:proton-transporting two-sector ATPase complex, catalytic domain"/>
    <property type="evidence" value="ECO:0007669"/>
    <property type="project" value="InterPro"/>
</dbReference>